<dbReference type="Pfam" id="PF02735">
    <property type="entry name" value="Ku"/>
    <property type="match status" value="1"/>
</dbReference>
<keyword evidence="2 3" id="KW-0233">DNA recombination</keyword>
<dbReference type="SUPFAM" id="SSF100939">
    <property type="entry name" value="SPOC domain-like"/>
    <property type="match status" value="1"/>
</dbReference>
<keyword evidence="7" id="KW-1185">Reference proteome</keyword>
<protein>
    <recommendedName>
        <fullName evidence="3">Non-homologous end joining protein Ku</fullName>
    </recommendedName>
</protein>
<organism evidence="6 7">
    <name type="scientific">Collibacillus ludicampi</name>
    <dbReference type="NCBI Taxonomy" id="2771369"/>
    <lineage>
        <taxon>Bacteria</taxon>
        <taxon>Bacillati</taxon>
        <taxon>Bacillota</taxon>
        <taxon>Bacilli</taxon>
        <taxon>Bacillales</taxon>
        <taxon>Alicyclobacillaceae</taxon>
        <taxon>Collibacillus</taxon>
    </lineage>
</organism>
<dbReference type="NCBIfam" id="TIGR02772">
    <property type="entry name" value="Ku_bact"/>
    <property type="match status" value="1"/>
</dbReference>
<dbReference type="Gene3D" id="2.40.290.10">
    <property type="match status" value="1"/>
</dbReference>
<dbReference type="Proteomes" id="UP001057291">
    <property type="component" value="Unassembled WGS sequence"/>
</dbReference>
<evidence type="ECO:0000256" key="1">
    <source>
        <dbReference type="ARBA" id="ARBA00023125"/>
    </source>
</evidence>
<evidence type="ECO:0000259" key="5">
    <source>
        <dbReference type="SMART" id="SM00559"/>
    </source>
</evidence>
<gene>
    <name evidence="6" type="primary">ku_3</name>
    <name evidence="3" type="synonym">ku</name>
    <name evidence="6" type="ORF">DNHGIG_36930</name>
</gene>
<dbReference type="InterPro" id="IPR016194">
    <property type="entry name" value="SPOC-like_C_dom_sf"/>
</dbReference>
<comment type="function">
    <text evidence="3">With LigD forms a non-homologous end joining (NHEJ) DNA repair enzyme, which repairs dsDNA breaks with reduced fidelity. Binds linear dsDNA with 5'- and 3'- overhangs but not closed circular dsDNA nor ssDNA. Recruits and stimulates the ligase activity of LigD.</text>
</comment>
<reference evidence="6" key="1">
    <citation type="journal article" date="2023" name="Int. J. Syst. Evol. Microbiol.">
        <title>Collibacillus ludicampi gen. nov., sp. nov., a new soil bacterium of the family Alicyclobacillaceae.</title>
        <authorList>
            <person name="Jojima T."/>
            <person name="Ioku Y."/>
            <person name="Fukuta Y."/>
            <person name="Shirasaka N."/>
            <person name="Matsumura Y."/>
            <person name="Mori M."/>
        </authorList>
    </citation>
    <scope>NUCLEOTIDE SEQUENCE</scope>
    <source>
        <strain evidence="6">TP075</strain>
    </source>
</reference>
<feature type="compositionally biased region" description="Basic residues" evidence="4">
    <location>
        <begin position="274"/>
        <end position="283"/>
    </location>
</feature>
<keyword evidence="3" id="KW-0227">DNA damage</keyword>
<dbReference type="RefSeq" id="WP_282201050.1">
    <property type="nucleotide sequence ID" value="NZ_BOQE01000001.1"/>
</dbReference>
<dbReference type="GO" id="GO:0006303">
    <property type="term" value="P:double-strand break repair via nonhomologous end joining"/>
    <property type="evidence" value="ECO:0007669"/>
    <property type="project" value="UniProtKB-UniRule"/>
</dbReference>
<dbReference type="PIRSF" id="PIRSF006493">
    <property type="entry name" value="Prok_Ku"/>
    <property type="match status" value="1"/>
</dbReference>
<dbReference type="PANTHER" id="PTHR41251">
    <property type="entry name" value="NON-HOMOLOGOUS END JOINING PROTEIN KU"/>
    <property type="match status" value="1"/>
</dbReference>
<dbReference type="InterPro" id="IPR009187">
    <property type="entry name" value="Prok_Ku"/>
</dbReference>
<dbReference type="GO" id="GO:0006310">
    <property type="term" value="P:DNA recombination"/>
    <property type="evidence" value="ECO:0007669"/>
    <property type="project" value="UniProtKB-KW"/>
</dbReference>
<sequence length="283" mass="33110">MHTMWKGSISFGLVNVPIKMYAATENKDVTFRYLHKECHTPIKYVRMCPNCNREVEWDEIVKGYEYQPGQYILFEEEELKELAPGKEKTINIVEFVDLKEIDPIFFDKSYYLVSDETGNKAYSLLRNAMRETGKIAVARMTLRTKQNLCVIRCYENVLVLESIFYPDEVRSTALLPQLPEVSIEEKEMQMATQLIEQLSVPFDPTKYTDDYRNRLLEAKVQGQEIEVTPEPAQGRVVDLMKVLQESLQQTRGRKPEDQSQWQKAVGDEQEGKQPRRRRRRANT</sequence>
<evidence type="ECO:0000256" key="4">
    <source>
        <dbReference type="SAM" id="MobiDB-lite"/>
    </source>
</evidence>
<keyword evidence="1 3" id="KW-0238">DNA-binding</keyword>
<keyword evidence="3" id="KW-0234">DNA repair</keyword>
<dbReference type="SMART" id="SM00559">
    <property type="entry name" value="Ku78"/>
    <property type="match status" value="1"/>
</dbReference>
<dbReference type="PANTHER" id="PTHR41251:SF1">
    <property type="entry name" value="NON-HOMOLOGOUS END JOINING PROTEIN KU"/>
    <property type="match status" value="1"/>
</dbReference>
<feature type="region of interest" description="Disordered" evidence="4">
    <location>
        <begin position="247"/>
        <end position="283"/>
    </location>
</feature>
<dbReference type="FunFam" id="2.40.290.10:FF:000004">
    <property type="entry name" value="Non-homologous end joining protein Ku"/>
    <property type="match status" value="1"/>
</dbReference>
<dbReference type="HAMAP" id="MF_01875">
    <property type="entry name" value="Prokaryotic_Ku"/>
    <property type="match status" value="1"/>
</dbReference>
<evidence type="ECO:0000313" key="6">
    <source>
        <dbReference type="EMBL" id="GIM48144.1"/>
    </source>
</evidence>
<evidence type="ECO:0000256" key="3">
    <source>
        <dbReference type="HAMAP-Rule" id="MF_01875"/>
    </source>
</evidence>
<evidence type="ECO:0000256" key="2">
    <source>
        <dbReference type="ARBA" id="ARBA00023172"/>
    </source>
</evidence>
<name>A0AAV4LL61_9BACL</name>
<evidence type="ECO:0000313" key="7">
    <source>
        <dbReference type="Proteomes" id="UP001057291"/>
    </source>
</evidence>
<dbReference type="InterPro" id="IPR006164">
    <property type="entry name" value="DNA_bd_Ku70/Ku80"/>
</dbReference>
<feature type="domain" description="Ku" evidence="5">
    <location>
        <begin position="52"/>
        <end position="180"/>
    </location>
</feature>
<dbReference type="CDD" id="cd00789">
    <property type="entry name" value="KU_like"/>
    <property type="match status" value="1"/>
</dbReference>
<accession>A0AAV4LL61</accession>
<comment type="similarity">
    <text evidence="3">Belongs to the prokaryotic Ku family.</text>
</comment>
<comment type="subunit">
    <text evidence="3">Homodimer. Interacts with LigD.</text>
</comment>
<proteinExistence type="inferred from homology"/>
<dbReference type="AlphaFoldDB" id="A0AAV4LL61"/>
<dbReference type="EMBL" id="BOQE01000001">
    <property type="protein sequence ID" value="GIM48144.1"/>
    <property type="molecule type" value="Genomic_DNA"/>
</dbReference>
<dbReference type="GO" id="GO:0003690">
    <property type="term" value="F:double-stranded DNA binding"/>
    <property type="evidence" value="ECO:0007669"/>
    <property type="project" value="UniProtKB-UniRule"/>
</dbReference>
<comment type="caution">
    <text evidence="6">The sequence shown here is derived from an EMBL/GenBank/DDBJ whole genome shotgun (WGS) entry which is preliminary data.</text>
</comment>